<gene>
    <name evidence="2" type="ORF">SE17_33470</name>
</gene>
<organism evidence="2 3">
    <name type="scientific">Kouleothrix aurantiaca</name>
    <dbReference type="NCBI Taxonomy" id="186479"/>
    <lineage>
        <taxon>Bacteria</taxon>
        <taxon>Bacillati</taxon>
        <taxon>Chloroflexota</taxon>
        <taxon>Chloroflexia</taxon>
        <taxon>Chloroflexales</taxon>
        <taxon>Roseiflexineae</taxon>
        <taxon>Roseiflexaceae</taxon>
        <taxon>Kouleothrix</taxon>
    </lineage>
</organism>
<dbReference type="Pfam" id="PF11716">
    <property type="entry name" value="MDMPI_N"/>
    <property type="match status" value="1"/>
</dbReference>
<comment type="caution">
    <text evidence="2">The sequence shown here is derived from an EMBL/GenBank/DDBJ whole genome shotgun (WGS) entry which is preliminary data.</text>
</comment>
<dbReference type="SUPFAM" id="SSF109854">
    <property type="entry name" value="DinB/YfiT-like putative metalloenzymes"/>
    <property type="match status" value="1"/>
</dbReference>
<reference evidence="2 3" key="1">
    <citation type="submission" date="2015-09" db="EMBL/GenBank/DDBJ databases">
        <title>Draft genome sequence of Kouleothrix aurantiaca JCM 19913.</title>
        <authorList>
            <person name="Hemp J."/>
        </authorList>
    </citation>
    <scope>NUCLEOTIDE SEQUENCE [LARGE SCALE GENOMIC DNA]</scope>
    <source>
        <strain evidence="2 3">COM-B</strain>
    </source>
</reference>
<sequence length="170" mass="18624">MTETPGTMPDIIARNEQAVQRTLKALGRLSPAQMVAPLLADGRTVKDVLAHMTWWDLWLLATLPAIPGAPPIDLPLADQIPASGQWADEMNAKVFVHNQSRPLSEILVEFATTLERLLDRVALLTLDDLYAPDGMSAVVGQPVAPLILGIYEHYEEHAHEFEQLCASLGV</sequence>
<name>A0A0P9EYL8_9CHLR</name>
<keyword evidence="3" id="KW-1185">Reference proteome</keyword>
<dbReference type="Gene3D" id="1.20.120.450">
    <property type="entry name" value="dinb family like domain"/>
    <property type="match status" value="1"/>
</dbReference>
<dbReference type="InterPro" id="IPR034660">
    <property type="entry name" value="DinB/YfiT-like"/>
</dbReference>
<proteinExistence type="predicted"/>
<dbReference type="GO" id="GO:0046872">
    <property type="term" value="F:metal ion binding"/>
    <property type="evidence" value="ECO:0007669"/>
    <property type="project" value="InterPro"/>
</dbReference>
<evidence type="ECO:0000259" key="1">
    <source>
        <dbReference type="Pfam" id="PF11716"/>
    </source>
</evidence>
<accession>A0A0P9EYL8</accession>
<dbReference type="AlphaFoldDB" id="A0A0P9EYL8"/>
<dbReference type="EMBL" id="LJCR01002065">
    <property type="protein sequence ID" value="KPV49294.1"/>
    <property type="molecule type" value="Genomic_DNA"/>
</dbReference>
<protein>
    <recommendedName>
        <fullName evidence="1">Mycothiol-dependent maleylpyruvate isomerase metal-binding domain-containing protein</fullName>
    </recommendedName>
</protein>
<dbReference type="Proteomes" id="UP000050509">
    <property type="component" value="Unassembled WGS sequence"/>
</dbReference>
<dbReference type="InterPro" id="IPR024344">
    <property type="entry name" value="MDMPI_metal-binding"/>
</dbReference>
<feature type="domain" description="Mycothiol-dependent maleylpyruvate isomerase metal-binding" evidence="1">
    <location>
        <begin position="17"/>
        <end position="125"/>
    </location>
</feature>
<evidence type="ECO:0000313" key="3">
    <source>
        <dbReference type="Proteomes" id="UP000050509"/>
    </source>
</evidence>
<evidence type="ECO:0000313" key="2">
    <source>
        <dbReference type="EMBL" id="KPV49294.1"/>
    </source>
</evidence>